<evidence type="ECO:0000256" key="3">
    <source>
        <dbReference type="PIRSR" id="PIRSR004848-1"/>
    </source>
</evidence>
<gene>
    <name evidence="6" type="primary">yggS</name>
    <name evidence="6" type="ORF">RINTU1_29540</name>
</gene>
<organism evidence="6 7">
    <name type="scientific">Candidatus Regiella insecticola</name>
    <dbReference type="NCBI Taxonomy" id="138073"/>
    <lineage>
        <taxon>Bacteria</taxon>
        <taxon>Pseudomonadati</taxon>
        <taxon>Pseudomonadota</taxon>
        <taxon>Gammaproteobacteria</taxon>
        <taxon>Enterobacterales</taxon>
        <taxon>Enterobacteriaceae</taxon>
        <taxon>aphid secondary symbionts</taxon>
        <taxon>Candidatus Regiella</taxon>
    </lineage>
</organism>
<dbReference type="InterPro" id="IPR001608">
    <property type="entry name" value="Ala_racemase_N"/>
</dbReference>
<comment type="subunit">
    <text evidence="2">Monomer.</text>
</comment>
<keyword evidence="1 2" id="KW-0663">Pyridoxal phosphate</keyword>
<dbReference type="PROSITE" id="PS01211">
    <property type="entry name" value="UPF0001"/>
    <property type="match status" value="1"/>
</dbReference>
<dbReference type="Proteomes" id="UP000504714">
    <property type="component" value="Unassembled WGS sequence"/>
</dbReference>
<feature type="domain" description="Alanine racemase N-terminal" evidence="5">
    <location>
        <begin position="27"/>
        <end position="226"/>
    </location>
</feature>
<evidence type="ECO:0000256" key="4">
    <source>
        <dbReference type="RuleBase" id="RU004514"/>
    </source>
</evidence>
<dbReference type="GO" id="GO:0030170">
    <property type="term" value="F:pyridoxal phosphate binding"/>
    <property type="evidence" value="ECO:0007669"/>
    <property type="project" value="UniProtKB-UniRule"/>
</dbReference>
<evidence type="ECO:0000256" key="1">
    <source>
        <dbReference type="ARBA" id="ARBA00022898"/>
    </source>
</evidence>
<evidence type="ECO:0000313" key="6">
    <source>
        <dbReference type="EMBL" id="GFN47079.1"/>
    </source>
</evidence>
<dbReference type="AlphaFoldDB" id="A0A6L2ZRB0"/>
<dbReference type="NCBIfam" id="TIGR00044">
    <property type="entry name" value="YggS family pyridoxal phosphate-dependent enzyme"/>
    <property type="match status" value="1"/>
</dbReference>
<feature type="modified residue" description="N6-(pyridoxal phosphate)lysine" evidence="2 3">
    <location>
        <position position="36"/>
    </location>
</feature>
<comment type="similarity">
    <text evidence="2 4">Belongs to the pyridoxal phosphate-binding protein YggS/PROSC family.</text>
</comment>
<protein>
    <recommendedName>
        <fullName evidence="2">Pyridoxal phosphate homeostasis protein</fullName>
        <shortName evidence="2">PLP homeostasis protein</shortName>
    </recommendedName>
</protein>
<dbReference type="PANTHER" id="PTHR10146:SF14">
    <property type="entry name" value="PYRIDOXAL PHOSPHATE HOMEOSTASIS PROTEIN"/>
    <property type="match status" value="1"/>
</dbReference>
<proteinExistence type="inferred from homology"/>
<dbReference type="EMBL" id="BLXO01000007">
    <property type="protein sequence ID" value="GFN47079.1"/>
    <property type="molecule type" value="Genomic_DNA"/>
</dbReference>
<comment type="caution">
    <text evidence="6">The sequence shown here is derived from an EMBL/GenBank/DDBJ whole genome shotgun (WGS) entry which is preliminary data.</text>
</comment>
<comment type="cofactor">
    <cofactor evidence="3">
        <name>pyridoxal 5'-phosphate</name>
        <dbReference type="ChEBI" id="CHEBI:597326"/>
    </cofactor>
</comment>
<evidence type="ECO:0000259" key="5">
    <source>
        <dbReference type="Pfam" id="PF01168"/>
    </source>
</evidence>
<dbReference type="RefSeq" id="WP_176488619.1">
    <property type="nucleotide sequence ID" value="NZ_BLXO01000007.1"/>
</dbReference>
<dbReference type="Pfam" id="PF01168">
    <property type="entry name" value="Ala_racemase_N"/>
    <property type="match status" value="1"/>
</dbReference>
<evidence type="ECO:0000256" key="2">
    <source>
        <dbReference type="HAMAP-Rule" id="MF_02087"/>
    </source>
</evidence>
<dbReference type="Gene3D" id="3.20.20.10">
    <property type="entry name" value="Alanine racemase"/>
    <property type="match status" value="1"/>
</dbReference>
<accession>A0A6L2ZRB0</accession>
<dbReference type="PIRSF" id="PIRSF004848">
    <property type="entry name" value="YBL036c_PLPDEIII"/>
    <property type="match status" value="1"/>
</dbReference>
<dbReference type="CDD" id="cd06824">
    <property type="entry name" value="PLPDE_III_Yggs_like"/>
    <property type="match status" value="1"/>
</dbReference>
<dbReference type="InterPro" id="IPR029066">
    <property type="entry name" value="PLP-binding_barrel"/>
</dbReference>
<dbReference type="SUPFAM" id="SSF51419">
    <property type="entry name" value="PLP-binding barrel"/>
    <property type="match status" value="1"/>
</dbReference>
<evidence type="ECO:0000313" key="7">
    <source>
        <dbReference type="Proteomes" id="UP000504714"/>
    </source>
</evidence>
<sequence>MITIQQNIHDVKKQISSAAENCGRSPKEVSLLAVSKTQSVSAIKKAIEAGQYAFGENYVQEAIDKIAYFAHHSKLEWHFIGLLQSNKSRLVAEYFTWCHTVDSLKIAQRLSHQRPVNMPALNILIQINISGEKSKSGISLNELSQLAENIYTLPNLQLRGLMAIPAADNDYPRQLAIFQQMHQAFLLLKKNYSQVDTLSLGMTHDMTAAIHAGSTLVRIGTAIFGSRGKT</sequence>
<dbReference type="PANTHER" id="PTHR10146">
    <property type="entry name" value="PROLINE SYNTHETASE CO-TRANSCRIBED BACTERIAL HOMOLOG PROTEIN"/>
    <property type="match status" value="1"/>
</dbReference>
<name>A0A6L2ZRB0_9ENTR</name>
<dbReference type="FunFam" id="3.20.20.10:FF:000004">
    <property type="entry name" value="Pyridoxal phosphate homeostasis protein"/>
    <property type="match status" value="1"/>
</dbReference>
<dbReference type="InterPro" id="IPR011078">
    <property type="entry name" value="PyrdxlP_homeostasis"/>
</dbReference>
<reference evidence="6 7" key="1">
    <citation type="submission" date="2020-06" db="EMBL/GenBank/DDBJ databases">
        <title>The genome sequence of Candidatus Regiella insecticola strain Tut.</title>
        <authorList>
            <person name="Nikoh N."/>
            <person name="Tsuchida T."/>
            <person name="Koga R."/>
            <person name="Oshima K."/>
            <person name="Hattori M."/>
            <person name="Fukatsu T."/>
        </authorList>
    </citation>
    <scope>NUCLEOTIDE SEQUENCE [LARGE SCALE GENOMIC DNA]</scope>
    <source>
        <strain evidence="6 7">Tut</strain>
    </source>
</reference>
<comment type="function">
    <text evidence="2">Pyridoxal 5'-phosphate (PLP)-binding protein, which is involved in PLP homeostasis.</text>
</comment>
<dbReference type="HAMAP" id="MF_02087">
    <property type="entry name" value="PLP_homeostasis"/>
    <property type="match status" value="1"/>
</dbReference>